<dbReference type="EMBL" id="ABCK01000007">
    <property type="protein sequence ID" value="EDM27996.1"/>
    <property type="molecule type" value="Genomic_DNA"/>
</dbReference>
<evidence type="ECO:0000313" key="3">
    <source>
        <dbReference type="Proteomes" id="UP000004947"/>
    </source>
</evidence>
<dbReference type="Gene3D" id="3.20.20.70">
    <property type="entry name" value="Aldolase class I"/>
    <property type="match status" value="1"/>
</dbReference>
<keyword evidence="3" id="KW-1185">Reference proteome</keyword>
<sequence length="874" mass="100070">MKATFKLALIFLWIVSINFLAGQTSEVTKHLQIITPPLKGTADKANEILLQNKRVALSINRDTGAINSVYDKQLALSYPQQGIGFELKTSTGVVTGKKAKQLKVTDQQVKMIFSAEGLDVTLYYSLGKEDHFAEKWLEIKTHNGESFFLESVVLEDLRSQVFKDIHFHDDNTIWHCPINLFLRGEKGGCFAGIQYPYWDLQERGKEGFRLAYTANYQVSKNEVNISEKYFIGVYRKEGIDRVSQGPYPGRGRYPFIKKFGGMSQHFKGGIPNPVTEVPVEVLDWGEVWAMKKFMRHVLPNDLQVPEKGYWVWQNGWWAGLWDVNKSILDNLKQAGIHDVMTAHTWYGRGVHPSTPPYISKMRMSPMGFSKDQEIAGMPGPGDIKKGLNHGDQVSAKVFLDNFVKDKFTPEFILPKAMKKFHQYGKEIGVHVNSFSIASIYFDHRPEWAAIDENGKLCEYLFGRKVSCFANDEYVDFIYQITEHIFDKFEPRWWAWDGRWLSYWEVGAYRPGAKGAGEDLCYAKNHGHLPGDNRYKEWKNILNFLKKLKERYPKICLESYYGLQRGGPWVLRRLNSAYHYYETHGADMNRLQSWHQQNDRFRPVYKNSLDLFGKDKESFRFNLIAGLSISSYCMVGEAYPQFADQENREFFKKWRAWASENLDYLSVKRDLFDSPCNLALDGSAHIIGDRGYLFLFRGGFDASLNKKSALRASIPINRWLQLNEAPGQLYQIKEIYPNEGKVLATVSYGDEFLYDMPSDPAVILSLQPVAKGSHLSSFTVSKSDAQIIPAFTQYNAPALADKRLWSFDSLSESVLSNFKSQKFTLSSKQDLCEGVVGKALRFNAGSKGIELGDFNLVEPASLSFWLKPESVSWLW</sequence>
<feature type="chain" id="PRO_5002694492" evidence="1">
    <location>
        <begin position="22"/>
        <end position="874"/>
    </location>
</feature>
<feature type="signal peptide" evidence="1">
    <location>
        <begin position="1"/>
        <end position="21"/>
    </location>
</feature>
<dbReference type="InterPro" id="IPR013785">
    <property type="entry name" value="Aldolase_TIM"/>
</dbReference>
<evidence type="ECO:0000256" key="1">
    <source>
        <dbReference type="SAM" id="SignalP"/>
    </source>
</evidence>
<name>A6DKU8_9BACT</name>
<dbReference type="STRING" id="313628.LNTAR_01305"/>
<protein>
    <submittedName>
        <fullName evidence="2">Uncharacterized protein</fullName>
    </submittedName>
</protein>
<organism evidence="2 3">
    <name type="scientific">Lentisphaera araneosa HTCC2155</name>
    <dbReference type="NCBI Taxonomy" id="313628"/>
    <lineage>
        <taxon>Bacteria</taxon>
        <taxon>Pseudomonadati</taxon>
        <taxon>Lentisphaerota</taxon>
        <taxon>Lentisphaeria</taxon>
        <taxon>Lentisphaerales</taxon>
        <taxon>Lentisphaeraceae</taxon>
        <taxon>Lentisphaera</taxon>
    </lineage>
</organism>
<comment type="caution">
    <text evidence="2">The sequence shown here is derived from an EMBL/GenBank/DDBJ whole genome shotgun (WGS) entry which is preliminary data.</text>
</comment>
<keyword evidence="1" id="KW-0732">Signal</keyword>
<gene>
    <name evidence="2" type="ORF">LNTAR_01305</name>
</gene>
<dbReference type="RefSeq" id="WP_007278510.1">
    <property type="nucleotide sequence ID" value="NZ_ABCK01000007.1"/>
</dbReference>
<accession>A6DKU8</accession>
<dbReference type="AlphaFoldDB" id="A6DKU8"/>
<dbReference type="Proteomes" id="UP000004947">
    <property type="component" value="Unassembled WGS sequence"/>
</dbReference>
<proteinExistence type="predicted"/>
<reference evidence="2 3" key="1">
    <citation type="journal article" date="2010" name="J. Bacteriol.">
        <title>Genome sequence of Lentisphaera araneosa HTCC2155T, the type species of the order Lentisphaerales in the phylum Lentisphaerae.</title>
        <authorList>
            <person name="Thrash J.C."/>
            <person name="Cho J.C."/>
            <person name="Vergin K.L."/>
            <person name="Morris R.M."/>
            <person name="Giovannoni S.J."/>
        </authorList>
    </citation>
    <scope>NUCLEOTIDE SEQUENCE [LARGE SCALE GENOMIC DNA]</scope>
    <source>
        <strain evidence="2 3">HTCC2155</strain>
    </source>
</reference>
<evidence type="ECO:0000313" key="2">
    <source>
        <dbReference type="EMBL" id="EDM27996.1"/>
    </source>
</evidence>